<dbReference type="OrthoDB" id="9824529at2"/>
<reference evidence="2" key="1">
    <citation type="submission" date="2015-04" db="EMBL/GenBank/DDBJ databases">
        <authorList>
            <person name="Mushtaq Mamoona"/>
        </authorList>
    </citation>
    <scope>NUCLEOTIDE SEQUENCE [LARGE SCALE GENOMIC DNA]</scope>
    <source>
        <strain evidence="2">AN4859/03</strain>
    </source>
</reference>
<dbReference type="RefSeq" id="WP_048594862.1">
    <property type="nucleotide sequence ID" value="NZ_CVLB01000001.1"/>
</dbReference>
<evidence type="ECO:0000313" key="1">
    <source>
        <dbReference type="EMBL" id="CRF33776.1"/>
    </source>
</evidence>
<sequence length="184" mass="21780">MNDKLLKQILENNKNYKQISSIEDIDNFIDILENTKEVLIEKRRELVQKNVQNHINFSEYVDKLIKSKYELIKSKNEHFNLKKEKNTLLDEIYNKTESDIIYCDVNDFSICIKIGQGEEYIYICIYSKNTKLINKLKSIIYLDEEFSFLDGNDDHNIWGPVAQNDAEETANRMLTIFNVVKKIK</sequence>
<protein>
    <submittedName>
        <fullName evidence="1">Uncharacterized protein</fullName>
    </submittedName>
</protein>
<keyword evidence="2" id="KW-1185">Reference proteome</keyword>
<dbReference type="Proteomes" id="UP000043763">
    <property type="component" value="Unassembled WGS sequence"/>
</dbReference>
<name>A0A0G4K7L4_9SPIR</name>
<organism evidence="1 2">
    <name type="scientific">Brachyspira suanatina</name>
    <dbReference type="NCBI Taxonomy" id="381802"/>
    <lineage>
        <taxon>Bacteria</taxon>
        <taxon>Pseudomonadati</taxon>
        <taxon>Spirochaetota</taxon>
        <taxon>Spirochaetia</taxon>
        <taxon>Brachyspirales</taxon>
        <taxon>Brachyspiraceae</taxon>
        <taxon>Brachyspira</taxon>
    </lineage>
</organism>
<dbReference type="AlphaFoldDB" id="A0A0G4K7L4"/>
<evidence type="ECO:0000313" key="2">
    <source>
        <dbReference type="Proteomes" id="UP000043763"/>
    </source>
</evidence>
<proteinExistence type="predicted"/>
<accession>A0A0G4K7L4</accession>
<dbReference type="EMBL" id="CVLB01000001">
    <property type="protein sequence ID" value="CRF33776.1"/>
    <property type="molecule type" value="Genomic_DNA"/>
</dbReference>
<gene>
    <name evidence="1" type="ORF">BRSU_1662</name>
</gene>